<dbReference type="EMBL" id="KB445637">
    <property type="protein sequence ID" value="EMD69116.1"/>
    <property type="molecule type" value="Genomic_DNA"/>
</dbReference>
<protein>
    <submittedName>
        <fullName evidence="2">Uncharacterized protein</fullName>
    </submittedName>
</protein>
<evidence type="ECO:0000313" key="3">
    <source>
        <dbReference type="Proteomes" id="UP000016934"/>
    </source>
</evidence>
<dbReference type="GeneID" id="19133547"/>
<name>M2TIT4_COCSN</name>
<dbReference type="OMA" id="IRWEISH"/>
<dbReference type="RefSeq" id="XP_007694540.1">
    <property type="nucleotide sequence ID" value="XM_007696350.1"/>
</dbReference>
<dbReference type="HOGENOM" id="CLU_735664_0_0_1"/>
<proteinExistence type="predicted"/>
<accession>M2TIT4</accession>
<evidence type="ECO:0000256" key="1">
    <source>
        <dbReference type="SAM" id="MobiDB-lite"/>
    </source>
</evidence>
<dbReference type="OrthoDB" id="10647831at2759"/>
<reference evidence="3" key="2">
    <citation type="journal article" date="2013" name="PLoS Genet.">
        <title>Comparative genome structure, secondary metabolite, and effector coding capacity across Cochliobolus pathogens.</title>
        <authorList>
            <person name="Condon B.J."/>
            <person name="Leng Y."/>
            <person name="Wu D."/>
            <person name="Bushley K.E."/>
            <person name="Ohm R.A."/>
            <person name="Otillar R."/>
            <person name="Martin J."/>
            <person name="Schackwitz W."/>
            <person name="Grimwood J."/>
            <person name="MohdZainudin N."/>
            <person name="Xue C."/>
            <person name="Wang R."/>
            <person name="Manning V.A."/>
            <person name="Dhillon B."/>
            <person name="Tu Z.J."/>
            <person name="Steffenson B.J."/>
            <person name="Salamov A."/>
            <person name="Sun H."/>
            <person name="Lowry S."/>
            <person name="LaButti K."/>
            <person name="Han J."/>
            <person name="Copeland A."/>
            <person name="Lindquist E."/>
            <person name="Barry K."/>
            <person name="Schmutz J."/>
            <person name="Baker S.E."/>
            <person name="Ciuffetti L.M."/>
            <person name="Grigoriev I.V."/>
            <person name="Zhong S."/>
            <person name="Turgeon B.G."/>
        </authorList>
    </citation>
    <scope>NUCLEOTIDE SEQUENCE [LARGE SCALE GENOMIC DNA]</scope>
    <source>
        <strain evidence="3">ND90Pr / ATCC 201652</strain>
    </source>
</reference>
<dbReference type="AlphaFoldDB" id="M2TIT4"/>
<keyword evidence="3" id="KW-1185">Reference proteome</keyword>
<evidence type="ECO:0000313" key="2">
    <source>
        <dbReference type="EMBL" id="EMD69116.1"/>
    </source>
</evidence>
<gene>
    <name evidence="2" type="ORF">COCSADRAFT_186111</name>
</gene>
<reference evidence="2 3" key="1">
    <citation type="journal article" date="2012" name="PLoS Pathog.">
        <title>Diverse lifestyles and strategies of plant pathogenesis encoded in the genomes of eighteen Dothideomycetes fungi.</title>
        <authorList>
            <person name="Ohm R.A."/>
            <person name="Feau N."/>
            <person name="Henrissat B."/>
            <person name="Schoch C.L."/>
            <person name="Horwitz B.A."/>
            <person name="Barry K.W."/>
            <person name="Condon B.J."/>
            <person name="Copeland A.C."/>
            <person name="Dhillon B."/>
            <person name="Glaser F."/>
            <person name="Hesse C.N."/>
            <person name="Kosti I."/>
            <person name="LaButti K."/>
            <person name="Lindquist E.A."/>
            <person name="Lucas S."/>
            <person name="Salamov A.A."/>
            <person name="Bradshaw R.E."/>
            <person name="Ciuffetti L."/>
            <person name="Hamelin R.C."/>
            <person name="Kema G.H.J."/>
            <person name="Lawrence C."/>
            <person name="Scott J.A."/>
            <person name="Spatafora J.W."/>
            <person name="Turgeon B.G."/>
            <person name="de Wit P.J.G.M."/>
            <person name="Zhong S."/>
            <person name="Goodwin S.B."/>
            <person name="Grigoriev I.V."/>
        </authorList>
    </citation>
    <scope>NUCLEOTIDE SEQUENCE [LARGE SCALE GENOMIC DNA]</scope>
    <source>
        <strain evidence="3">ND90Pr / ATCC 201652</strain>
    </source>
</reference>
<dbReference type="KEGG" id="bsc:COCSADRAFT_186111"/>
<sequence length="376" mass="41309">MSLPLGVVRVGLAEMGYSNTSNRLIISFDVLQASPMLCVAASPEFESSVCMTCSPPTGSRARIATRTLIHEQRTWILSIYPWWGNALRTEAFKLTLDKTLGMSIFPSDRRASTPPLSMDLVARGVLRQYIHINLVTQQTMCYLASVGLHNYRAMVTGIHRPDSMPTSPVVAVLVLQSPNPRNPKTLVIHCPPNPGRRSLSLPPVPRKVGLGLPIPTASLPSLRSNRRPCLGPVTFGTFWPLPDPRHALALALVTSVSAPSSSSYLHVLLPEHPDLCARAADTHRSCLSASLALAHQRLTFHIHDPFLTRRLPSTSTHIHVDPPRPFLFPFSPYPSCTPLCSLRLLLVIRWEISHTTSSTLSHSPYPSICTDSPSLN</sequence>
<organism evidence="2 3">
    <name type="scientific">Cochliobolus sativus (strain ND90Pr / ATCC 201652)</name>
    <name type="common">Common root rot and spot blotch fungus</name>
    <name type="synonym">Bipolaris sorokiniana</name>
    <dbReference type="NCBI Taxonomy" id="665912"/>
    <lineage>
        <taxon>Eukaryota</taxon>
        <taxon>Fungi</taxon>
        <taxon>Dikarya</taxon>
        <taxon>Ascomycota</taxon>
        <taxon>Pezizomycotina</taxon>
        <taxon>Dothideomycetes</taxon>
        <taxon>Pleosporomycetidae</taxon>
        <taxon>Pleosporales</taxon>
        <taxon>Pleosporineae</taxon>
        <taxon>Pleosporaceae</taxon>
        <taxon>Bipolaris</taxon>
    </lineage>
</organism>
<feature type="region of interest" description="Disordered" evidence="1">
    <location>
        <begin position="357"/>
        <end position="376"/>
    </location>
</feature>
<dbReference type="Proteomes" id="UP000016934">
    <property type="component" value="Unassembled WGS sequence"/>
</dbReference>